<dbReference type="RefSeq" id="WP_332919826.1">
    <property type="nucleotide sequence ID" value="NZ_AP025292.1"/>
</dbReference>
<evidence type="ECO:0000256" key="1">
    <source>
        <dbReference type="PROSITE-ProRule" id="PRU00339"/>
    </source>
</evidence>
<reference evidence="3 4" key="1">
    <citation type="submission" date="2021-12" db="EMBL/GenBank/DDBJ databases">
        <title>Genome sequencing of bacteria with rrn-lacking chromosome and rrn-plasmid.</title>
        <authorList>
            <person name="Anda M."/>
            <person name="Iwasaki W."/>
        </authorList>
    </citation>
    <scope>NUCLEOTIDE SEQUENCE [LARGE SCALE GENOMIC DNA]</scope>
    <source>
        <strain evidence="3 4">NBRC 101262</strain>
    </source>
</reference>
<keyword evidence="2" id="KW-0732">Signal</keyword>
<dbReference type="Pfam" id="PF13432">
    <property type="entry name" value="TPR_16"/>
    <property type="match status" value="1"/>
</dbReference>
<feature type="repeat" description="TPR" evidence="1">
    <location>
        <begin position="437"/>
        <end position="470"/>
    </location>
</feature>
<accession>A0ABN6L4V2</accession>
<dbReference type="EMBL" id="AP025292">
    <property type="protein sequence ID" value="BDC97965.1"/>
    <property type="molecule type" value="Genomic_DNA"/>
</dbReference>
<keyword evidence="4" id="KW-1185">Reference proteome</keyword>
<name>A0ABN6L4V2_9BACT</name>
<dbReference type="InterPro" id="IPR019734">
    <property type="entry name" value="TPR_rpt"/>
</dbReference>
<evidence type="ECO:0008006" key="5">
    <source>
        <dbReference type="Google" id="ProtNLM"/>
    </source>
</evidence>
<dbReference type="PROSITE" id="PS50005">
    <property type="entry name" value="TPR"/>
    <property type="match status" value="5"/>
</dbReference>
<organism evidence="3 4">
    <name type="scientific">Persicobacter psychrovividus</name>
    <dbReference type="NCBI Taxonomy" id="387638"/>
    <lineage>
        <taxon>Bacteria</taxon>
        <taxon>Pseudomonadati</taxon>
        <taxon>Bacteroidota</taxon>
        <taxon>Cytophagia</taxon>
        <taxon>Cytophagales</taxon>
        <taxon>Persicobacteraceae</taxon>
        <taxon>Persicobacter</taxon>
    </lineage>
</organism>
<dbReference type="Pfam" id="PF12895">
    <property type="entry name" value="ANAPC3"/>
    <property type="match status" value="1"/>
</dbReference>
<sequence>MNISKILRGVGVSLLIASSVLVSADQAMAQKKKKRKKKHKKEAVAKVPTQKEIRNAEMYFTQAEKYFMLEDMAKSFVYFEKSLEFDPNNAAAYFKLAEISIHRKELENAKKYAEKALELDNTNRYYYLINAEVYKKTGELEKAISTYKSLMANVEKTDEFSYELAGLYLYMKKYDEALAELDKVEARFGLNDQVIFQKQKIYIQQGKLDKAVAEGEKLIKAFPDEPRYVLALSEILLSNGKTAEAQKMLTDYLETENSSQVRMLLGQIQQEQGDYVEAKKNIHSAMADPKMSIEAKLPYVVGLFQKMTKEDVKEEAQKLCELLVKVHPEDANARALYGDYYFTLNEKQKAKAAYLKSIEFDDNNLAVWQNIINIDFDEQDMKAAITHSEKALELFPNQAMLYYFSGTAHLMEKNYDKAVNALEQGRKLSGNNEQLATVFYGQLGDAYNGVGENSKSDQAYEDALKIDPNSEHVLNNYAYFLSLRKEKLDEAKQMSEKLVKLHPENGTYLDTYGWVLYQMGDYEGARTNIKKAIDVGEASGAVLEHYGDALFQLGDKEEALKFWEKAKKKGDASEFIDKKIKHQKLYE</sequence>
<protein>
    <recommendedName>
        <fullName evidence="5">Tetratricopeptide repeat protein</fullName>
    </recommendedName>
</protein>
<dbReference type="Pfam" id="PF14559">
    <property type="entry name" value="TPR_19"/>
    <property type="match status" value="1"/>
</dbReference>
<feature type="repeat" description="TPR" evidence="1">
    <location>
        <begin position="90"/>
        <end position="123"/>
    </location>
</feature>
<dbReference type="PANTHER" id="PTHR12558">
    <property type="entry name" value="CELL DIVISION CYCLE 16,23,27"/>
    <property type="match status" value="1"/>
</dbReference>
<keyword evidence="1" id="KW-0802">TPR repeat</keyword>
<dbReference type="SMART" id="SM00028">
    <property type="entry name" value="TPR"/>
    <property type="match status" value="12"/>
</dbReference>
<dbReference type="SUPFAM" id="SSF48452">
    <property type="entry name" value="TPR-like"/>
    <property type="match status" value="3"/>
</dbReference>
<feature type="repeat" description="TPR" evidence="1">
    <location>
        <begin position="331"/>
        <end position="364"/>
    </location>
</feature>
<feature type="repeat" description="TPR" evidence="1">
    <location>
        <begin position="399"/>
        <end position="432"/>
    </location>
</feature>
<dbReference type="InterPro" id="IPR011990">
    <property type="entry name" value="TPR-like_helical_dom_sf"/>
</dbReference>
<evidence type="ECO:0000313" key="3">
    <source>
        <dbReference type="EMBL" id="BDC97965.1"/>
    </source>
</evidence>
<feature type="repeat" description="TPR" evidence="1">
    <location>
        <begin position="56"/>
        <end position="89"/>
    </location>
</feature>
<dbReference type="Gene3D" id="1.25.40.10">
    <property type="entry name" value="Tetratricopeptide repeat domain"/>
    <property type="match status" value="3"/>
</dbReference>
<gene>
    <name evidence="3" type="ORF">PEPS_02460</name>
</gene>
<evidence type="ECO:0000256" key="2">
    <source>
        <dbReference type="SAM" id="SignalP"/>
    </source>
</evidence>
<dbReference type="Pfam" id="PF13429">
    <property type="entry name" value="TPR_15"/>
    <property type="match status" value="1"/>
</dbReference>
<feature type="chain" id="PRO_5047002597" description="Tetratricopeptide repeat protein" evidence="2">
    <location>
        <begin position="25"/>
        <end position="587"/>
    </location>
</feature>
<dbReference type="Proteomes" id="UP001354989">
    <property type="component" value="Chromosome"/>
</dbReference>
<dbReference type="PANTHER" id="PTHR12558:SF13">
    <property type="entry name" value="CELL DIVISION CYCLE PROTEIN 27 HOMOLOG"/>
    <property type="match status" value="1"/>
</dbReference>
<proteinExistence type="predicted"/>
<feature type="signal peptide" evidence="2">
    <location>
        <begin position="1"/>
        <end position="24"/>
    </location>
</feature>
<evidence type="ECO:0000313" key="4">
    <source>
        <dbReference type="Proteomes" id="UP001354989"/>
    </source>
</evidence>